<accession>A0A7S3W568</accession>
<dbReference type="Pfam" id="PF02275">
    <property type="entry name" value="CBAH"/>
    <property type="match status" value="1"/>
</dbReference>
<evidence type="ECO:0000313" key="4">
    <source>
        <dbReference type="EMBL" id="CAE0537236.1"/>
    </source>
</evidence>
<gene>
    <name evidence="4" type="ORF">EHUX00137_LOCUS9534</name>
</gene>
<dbReference type="InterPro" id="IPR029055">
    <property type="entry name" value="Ntn_hydrolases_N"/>
</dbReference>
<name>A0A7S3W568_EMIHU</name>
<organism evidence="4">
    <name type="scientific">Emiliania huxleyi</name>
    <name type="common">Coccolithophore</name>
    <name type="synonym">Pontosphaera huxleyi</name>
    <dbReference type="NCBI Taxonomy" id="2903"/>
    <lineage>
        <taxon>Eukaryota</taxon>
        <taxon>Haptista</taxon>
        <taxon>Haptophyta</taxon>
        <taxon>Prymnesiophyceae</taxon>
        <taxon>Isochrysidales</taxon>
        <taxon>Noelaerhabdaceae</taxon>
        <taxon>Emiliania</taxon>
    </lineage>
</organism>
<dbReference type="AlphaFoldDB" id="A0A7S3W568"/>
<dbReference type="GO" id="GO:0016787">
    <property type="term" value="F:hydrolase activity"/>
    <property type="evidence" value="ECO:0007669"/>
    <property type="project" value="UniProtKB-KW"/>
</dbReference>
<dbReference type="PANTHER" id="PTHR35527:SF2">
    <property type="entry name" value="HYDROLASE"/>
    <property type="match status" value="1"/>
</dbReference>
<dbReference type="InterPro" id="IPR029132">
    <property type="entry name" value="CBAH/NAAA_C"/>
</dbReference>
<dbReference type="PANTHER" id="PTHR35527">
    <property type="entry name" value="CHOLOYLGLYCINE HYDROLASE"/>
    <property type="match status" value="1"/>
</dbReference>
<keyword evidence="2" id="KW-0378">Hydrolase</keyword>
<dbReference type="EMBL" id="HBIR01013005">
    <property type="protein sequence ID" value="CAE0537236.1"/>
    <property type="molecule type" value="Transcribed_RNA"/>
</dbReference>
<comment type="similarity">
    <text evidence="1">Belongs to the peptidase C59 family.</text>
</comment>
<reference evidence="4" key="1">
    <citation type="submission" date="2021-01" db="EMBL/GenBank/DDBJ databases">
        <authorList>
            <person name="Corre E."/>
            <person name="Pelletier E."/>
            <person name="Niang G."/>
            <person name="Scheremetjew M."/>
            <person name="Finn R."/>
            <person name="Kale V."/>
            <person name="Holt S."/>
            <person name="Cochrane G."/>
            <person name="Meng A."/>
            <person name="Brown T."/>
            <person name="Cohen L."/>
        </authorList>
    </citation>
    <scope>NUCLEOTIDE SEQUENCE</scope>
    <source>
        <strain evidence="4">379</strain>
    </source>
</reference>
<dbReference type="SUPFAM" id="SSF56235">
    <property type="entry name" value="N-terminal nucleophile aminohydrolases (Ntn hydrolases)"/>
    <property type="match status" value="1"/>
</dbReference>
<proteinExistence type="inferred from homology"/>
<feature type="domain" description="Choloylglycine hydrolase/NAAA C-terminal" evidence="3">
    <location>
        <begin position="82"/>
        <end position="313"/>
    </location>
</feature>
<sequence length="344" mass="37275">MLSLLLHAASGCSDWIMDDAYGLSVRTMDLGVGPRFELKTVPKGSLPLKHHLAPALHGHIISVETGAFSAGIQKATGLPDGIALAGLNVQGLSCDLHALLNSSYPRPSSTSKDLSLYAFCNWALANFGSAAEVRAALEAEQVHLWGPASLEAGGVHFIVRDASGLGLAVEFMEEAVRLYDDANDGASGVGVFTNEPPFPWQVANVKHFLWKQSLARPATTVPGAFYPDERFLRIFLLKSAMPTPRSYQEAVQHALHVLNSITVPMGEQMGTDSGFGEGRADHTHYGHIYDHRNATLYWRHQTNLQLQRVRLADVLRLPKPVSLSLYNDLPFFHDAAGAFSGAVG</sequence>
<dbReference type="Gene3D" id="3.60.60.10">
    <property type="entry name" value="Penicillin V Acylase, Chain A"/>
    <property type="match status" value="1"/>
</dbReference>
<evidence type="ECO:0000256" key="1">
    <source>
        <dbReference type="ARBA" id="ARBA00006625"/>
    </source>
</evidence>
<dbReference type="InterPro" id="IPR052193">
    <property type="entry name" value="Peptidase_C59"/>
</dbReference>
<evidence type="ECO:0000259" key="3">
    <source>
        <dbReference type="Pfam" id="PF02275"/>
    </source>
</evidence>
<protein>
    <recommendedName>
        <fullName evidence="3">Choloylglycine hydrolase/NAAA C-terminal domain-containing protein</fullName>
    </recommendedName>
</protein>
<evidence type="ECO:0000256" key="2">
    <source>
        <dbReference type="ARBA" id="ARBA00022801"/>
    </source>
</evidence>